<dbReference type="EMBL" id="BGKA01000228">
    <property type="protein sequence ID" value="GBH19753.1"/>
    <property type="molecule type" value="Genomic_DNA"/>
</dbReference>
<dbReference type="AlphaFoldDB" id="A0A2V0QTN3"/>
<dbReference type="EMBL" id="BGJZ01000315">
    <property type="protein sequence ID" value="GBH12622.1"/>
    <property type="molecule type" value="Genomic_DNA"/>
</dbReference>
<evidence type="ECO:0000313" key="1">
    <source>
        <dbReference type="EMBL" id="GBH12622.1"/>
    </source>
</evidence>
<name>A0A2V0QTN3_PSESF</name>
<dbReference type="Proteomes" id="UP000247480">
    <property type="component" value="Unassembled WGS sequence"/>
</dbReference>
<accession>A0A2V0QTN3</accession>
<evidence type="ECO:0000313" key="4">
    <source>
        <dbReference type="Proteomes" id="UP000248291"/>
    </source>
</evidence>
<reference evidence="2 4" key="2">
    <citation type="submission" date="2018-04" db="EMBL/GenBank/DDBJ databases">
        <title>Draft genome sequence of Pseudomonas syringae pv. actinidiae biovar 3 strains isolated from kiwifruit in Kagawa prefecture.</title>
        <authorList>
            <person name="Tabuchi M."/>
            <person name="Saito M."/>
            <person name="Fujiwara S."/>
            <person name="Sasa N."/>
            <person name="Akimitsu K."/>
            <person name="Gomi K."/>
            <person name="Konishi-Sugita S."/>
            <person name="Hamano K."/>
            <person name="Kataoka I."/>
        </authorList>
    </citation>
    <scope>NUCLEOTIDE SEQUENCE [LARGE SCALE GENOMIC DNA]</scope>
    <source>
        <strain evidence="2 4">MAFF212211</strain>
    </source>
</reference>
<comment type="caution">
    <text evidence="1">The sequence shown here is derived from an EMBL/GenBank/DDBJ whole genome shotgun (WGS) entry which is preliminary data.</text>
</comment>
<sequence>MTVGSIALEPLSHTVVAWLRRRPGAMIRGLRRKRVKLPVHAVSGRP</sequence>
<protein>
    <submittedName>
        <fullName evidence="1">Uncharacterized protein</fullName>
    </submittedName>
</protein>
<dbReference type="Proteomes" id="UP000248291">
    <property type="component" value="Unassembled WGS sequence"/>
</dbReference>
<evidence type="ECO:0000313" key="2">
    <source>
        <dbReference type="EMBL" id="GBH19753.1"/>
    </source>
</evidence>
<gene>
    <name evidence="1" type="ORF">KPSA1_06092</name>
    <name evidence="2" type="ORF">KPSA3_05767</name>
</gene>
<reference evidence="1 3" key="1">
    <citation type="submission" date="2018-04" db="EMBL/GenBank/DDBJ databases">
        <title>Draft genome sequence of Pseudomonas syringae pv. actinidiae biovar 1 strains isolated from kiwifruit in Kagawa prefecture.</title>
        <authorList>
            <person name="Tabuchi M."/>
            <person name="Saito M."/>
            <person name="Fujiwara S."/>
            <person name="Sasa N."/>
            <person name="Akimitsu K."/>
            <person name="Gomi K."/>
            <person name="Konishi-Sugita S."/>
            <person name="Hamano K."/>
            <person name="Kataoka I."/>
        </authorList>
    </citation>
    <scope>NUCLEOTIDE SEQUENCE [LARGE SCALE GENOMIC DNA]</scope>
    <source>
        <strain evidence="1 3">MAFF212206</strain>
    </source>
</reference>
<proteinExistence type="predicted"/>
<organism evidence="1 3">
    <name type="scientific">Pseudomonas syringae pv. actinidiae</name>
    <dbReference type="NCBI Taxonomy" id="103796"/>
    <lineage>
        <taxon>Bacteria</taxon>
        <taxon>Pseudomonadati</taxon>
        <taxon>Pseudomonadota</taxon>
        <taxon>Gammaproteobacteria</taxon>
        <taxon>Pseudomonadales</taxon>
        <taxon>Pseudomonadaceae</taxon>
        <taxon>Pseudomonas</taxon>
        <taxon>Pseudomonas syringae</taxon>
    </lineage>
</organism>
<evidence type="ECO:0000313" key="3">
    <source>
        <dbReference type="Proteomes" id="UP000247480"/>
    </source>
</evidence>